<evidence type="ECO:0000313" key="1">
    <source>
        <dbReference type="EMBL" id="KAF5652940.1"/>
    </source>
</evidence>
<dbReference type="AlphaFoldDB" id="A0A8H5WC52"/>
<dbReference type="EMBL" id="JAAGWQ010000655">
    <property type="protein sequence ID" value="KAF5652940.1"/>
    <property type="molecule type" value="Genomic_DNA"/>
</dbReference>
<comment type="caution">
    <text evidence="1">The sequence shown here is derived from an EMBL/GenBank/DDBJ whole genome shotgun (WGS) entry which is preliminary data.</text>
</comment>
<keyword evidence="2" id="KW-1185">Reference proteome</keyword>
<dbReference type="OrthoDB" id="5082861at2759"/>
<protein>
    <submittedName>
        <fullName evidence="1">Uncharacterized protein</fullName>
    </submittedName>
</protein>
<organism evidence="1 2">
    <name type="scientific">Fusarium heterosporum</name>
    <dbReference type="NCBI Taxonomy" id="42747"/>
    <lineage>
        <taxon>Eukaryota</taxon>
        <taxon>Fungi</taxon>
        <taxon>Dikarya</taxon>
        <taxon>Ascomycota</taxon>
        <taxon>Pezizomycotina</taxon>
        <taxon>Sordariomycetes</taxon>
        <taxon>Hypocreomycetidae</taxon>
        <taxon>Hypocreales</taxon>
        <taxon>Nectriaceae</taxon>
        <taxon>Fusarium</taxon>
        <taxon>Fusarium heterosporum species complex</taxon>
    </lineage>
</organism>
<reference evidence="1 2" key="1">
    <citation type="submission" date="2020-05" db="EMBL/GenBank/DDBJ databases">
        <title>Identification and distribution of gene clusters putatively required for synthesis of sphingolipid metabolism inhibitors in phylogenetically diverse species of the filamentous fungus Fusarium.</title>
        <authorList>
            <person name="Kim H.-S."/>
            <person name="Busman M."/>
            <person name="Brown D.W."/>
            <person name="Divon H."/>
            <person name="Uhlig S."/>
            <person name="Proctor R.H."/>
        </authorList>
    </citation>
    <scope>NUCLEOTIDE SEQUENCE [LARGE SCALE GENOMIC DNA]</scope>
    <source>
        <strain evidence="1 2">NRRL 20693</strain>
    </source>
</reference>
<name>A0A8H5WC52_FUSHE</name>
<evidence type="ECO:0000313" key="2">
    <source>
        <dbReference type="Proteomes" id="UP000567885"/>
    </source>
</evidence>
<accession>A0A8H5WC52</accession>
<gene>
    <name evidence="1" type="ORF">FHETE_11434</name>
</gene>
<sequence length="165" mass="19073">MSGVPLIPLVRADLQHADRSVVASAYRREFLYSQETLIKVLKTWNGDRKWLQRLIKTKRLQGLIQGNTHNSRTLVALAIIGCEVLLLDDRFLCDMDDKGRKSWVSRERSLLERLSDKLQSGRPRTTNEDAFLDAISSDRHRAWVVTLEMTVKSIRDFTCTEEEDQ</sequence>
<proteinExistence type="predicted"/>
<dbReference type="Proteomes" id="UP000567885">
    <property type="component" value="Unassembled WGS sequence"/>
</dbReference>